<gene>
    <name evidence="2" type="ORF">DSM00_2233</name>
</gene>
<feature type="chain" id="PRO_5020996375" description="Nicotinic acid mononucleotide adenyltransferase" evidence="1">
    <location>
        <begin position="22"/>
        <end position="304"/>
    </location>
</feature>
<keyword evidence="1" id="KW-0732">Signal</keyword>
<evidence type="ECO:0008006" key="4">
    <source>
        <dbReference type="Google" id="ProtNLM"/>
    </source>
</evidence>
<evidence type="ECO:0000256" key="1">
    <source>
        <dbReference type="SAM" id="SignalP"/>
    </source>
</evidence>
<reference evidence="2 3" key="1">
    <citation type="submission" date="2018-07" db="EMBL/GenBank/DDBJ databases">
        <title>Leeuwenhoekiella genomics.</title>
        <authorList>
            <person name="Tahon G."/>
            <person name="Willems A."/>
        </authorList>
    </citation>
    <scope>NUCLEOTIDE SEQUENCE [LARGE SCALE GENOMIC DNA]</scope>
    <source>
        <strain evidence="2 3">LMG 22550</strain>
    </source>
</reference>
<sequence>MRTIKLLSGFALILSVFTSCYTDTFIEDEVITGSSLSLDEALSAYELWYVDINLTKGNAGIPFMDKAFTLSFVNGDVRANNNLAGIGNQGNGFGINVGYYDLFDYDLDISHDIDGFYSFEVTLLAGGRLELYNRATRTSYYLKGYQRNTFDYDRIFYDNIHFFLQEYAVWEKIYTSPQGLQNEFDAENFLRFLPVSNSGNFESSQDFRGSSINMIYWDYTGIYEVRDVVNNAYIKILTLDYDYFQNEFFELSIIDDSTIALYQPSTGSEYRFRGKGYITYKTASEGKSRIEQTLIEKKGSQLSL</sequence>
<accession>A0A4Q0P7C9</accession>
<dbReference type="RefSeq" id="WP_128758060.1">
    <property type="nucleotide sequence ID" value="NZ_QOVM01000004.1"/>
</dbReference>
<name>A0A4Q0P7C9_9FLAO</name>
<dbReference type="OrthoDB" id="1150486at2"/>
<evidence type="ECO:0000313" key="3">
    <source>
        <dbReference type="Proteomes" id="UP000289238"/>
    </source>
</evidence>
<keyword evidence="3" id="KW-1185">Reference proteome</keyword>
<protein>
    <recommendedName>
        <fullName evidence="4">Nicotinic acid mononucleotide adenyltransferase</fullName>
    </recommendedName>
</protein>
<dbReference type="PROSITE" id="PS51257">
    <property type="entry name" value="PROKAR_LIPOPROTEIN"/>
    <property type="match status" value="1"/>
</dbReference>
<dbReference type="EMBL" id="QOVM01000004">
    <property type="protein sequence ID" value="RXG22168.1"/>
    <property type="molecule type" value="Genomic_DNA"/>
</dbReference>
<dbReference type="Proteomes" id="UP000289238">
    <property type="component" value="Unassembled WGS sequence"/>
</dbReference>
<proteinExistence type="predicted"/>
<feature type="signal peptide" evidence="1">
    <location>
        <begin position="1"/>
        <end position="21"/>
    </location>
</feature>
<organism evidence="2 3">
    <name type="scientific">Leeuwenhoekiella aequorea</name>
    <dbReference type="NCBI Taxonomy" id="283736"/>
    <lineage>
        <taxon>Bacteria</taxon>
        <taxon>Pseudomonadati</taxon>
        <taxon>Bacteroidota</taxon>
        <taxon>Flavobacteriia</taxon>
        <taxon>Flavobacteriales</taxon>
        <taxon>Flavobacteriaceae</taxon>
        <taxon>Leeuwenhoekiella</taxon>
    </lineage>
</organism>
<evidence type="ECO:0000313" key="2">
    <source>
        <dbReference type="EMBL" id="RXG22168.1"/>
    </source>
</evidence>
<dbReference type="AlphaFoldDB" id="A0A4Q0P7C9"/>
<comment type="caution">
    <text evidence="2">The sequence shown here is derived from an EMBL/GenBank/DDBJ whole genome shotgun (WGS) entry which is preliminary data.</text>
</comment>